<evidence type="ECO:0000256" key="3">
    <source>
        <dbReference type="SAM" id="Phobius"/>
    </source>
</evidence>
<dbReference type="PaxDb" id="55529-EKX44408"/>
<keyword evidence="2" id="KW-0064">Aspartyl protease</keyword>
<keyword evidence="2" id="KW-0645">Protease</keyword>
<dbReference type="InterPro" id="IPR034164">
    <property type="entry name" value="Pepsin-like_dom"/>
</dbReference>
<comment type="similarity">
    <text evidence="1 2">Belongs to the peptidase A1 family.</text>
</comment>
<dbReference type="PANTHER" id="PTHR47966">
    <property type="entry name" value="BETA-SITE APP-CLEAVING ENZYME, ISOFORM A-RELATED"/>
    <property type="match status" value="1"/>
</dbReference>
<keyword evidence="7" id="KW-1185">Reference proteome</keyword>
<keyword evidence="2" id="KW-0378">Hydrolase</keyword>
<dbReference type="InterPro" id="IPR001969">
    <property type="entry name" value="Aspartic_peptidase_AS"/>
</dbReference>
<dbReference type="EnsemblProtists" id="EKX44408">
    <property type="protein sequence ID" value="EKX44408"/>
    <property type="gene ID" value="GUITHDRAFT_163545"/>
</dbReference>
<protein>
    <recommendedName>
        <fullName evidence="4">Peptidase A1 domain-containing protein</fullName>
    </recommendedName>
</protein>
<reference evidence="6" key="3">
    <citation type="submission" date="2015-06" db="UniProtKB">
        <authorList>
            <consortium name="EnsemblProtists"/>
        </authorList>
    </citation>
    <scope>IDENTIFICATION</scope>
</reference>
<dbReference type="Pfam" id="PF00026">
    <property type="entry name" value="Asp"/>
    <property type="match status" value="2"/>
</dbReference>
<evidence type="ECO:0000256" key="2">
    <source>
        <dbReference type="RuleBase" id="RU000454"/>
    </source>
</evidence>
<evidence type="ECO:0000256" key="1">
    <source>
        <dbReference type="ARBA" id="ARBA00007447"/>
    </source>
</evidence>
<dbReference type="CDD" id="cd05471">
    <property type="entry name" value="pepsin_like"/>
    <property type="match status" value="1"/>
</dbReference>
<dbReference type="GO" id="GO:0006508">
    <property type="term" value="P:proteolysis"/>
    <property type="evidence" value="ECO:0007669"/>
    <property type="project" value="UniProtKB-KW"/>
</dbReference>
<keyword evidence="3" id="KW-0472">Membrane</keyword>
<dbReference type="RefSeq" id="XP_005831388.1">
    <property type="nucleotide sequence ID" value="XM_005831331.1"/>
</dbReference>
<name>L1J794_GUITC</name>
<dbReference type="PANTHER" id="PTHR47966:SF51">
    <property type="entry name" value="BETA-SITE APP-CLEAVING ENZYME, ISOFORM A-RELATED"/>
    <property type="match status" value="1"/>
</dbReference>
<reference evidence="5 7" key="1">
    <citation type="journal article" date="2012" name="Nature">
        <title>Algal genomes reveal evolutionary mosaicism and the fate of nucleomorphs.</title>
        <authorList>
            <consortium name="DOE Joint Genome Institute"/>
            <person name="Curtis B.A."/>
            <person name="Tanifuji G."/>
            <person name="Burki F."/>
            <person name="Gruber A."/>
            <person name="Irimia M."/>
            <person name="Maruyama S."/>
            <person name="Arias M.C."/>
            <person name="Ball S.G."/>
            <person name="Gile G.H."/>
            <person name="Hirakawa Y."/>
            <person name="Hopkins J.F."/>
            <person name="Kuo A."/>
            <person name="Rensing S.A."/>
            <person name="Schmutz J."/>
            <person name="Symeonidi A."/>
            <person name="Elias M."/>
            <person name="Eveleigh R.J."/>
            <person name="Herman E.K."/>
            <person name="Klute M.J."/>
            <person name="Nakayama T."/>
            <person name="Obornik M."/>
            <person name="Reyes-Prieto A."/>
            <person name="Armbrust E.V."/>
            <person name="Aves S.J."/>
            <person name="Beiko R.G."/>
            <person name="Coutinho P."/>
            <person name="Dacks J.B."/>
            <person name="Durnford D.G."/>
            <person name="Fast N.M."/>
            <person name="Green B.R."/>
            <person name="Grisdale C.J."/>
            <person name="Hempel F."/>
            <person name="Henrissat B."/>
            <person name="Hoppner M.P."/>
            <person name="Ishida K."/>
            <person name="Kim E."/>
            <person name="Koreny L."/>
            <person name="Kroth P.G."/>
            <person name="Liu Y."/>
            <person name="Malik S.B."/>
            <person name="Maier U.G."/>
            <person name="McRose D."/>
            <person name="Mock T."/>
            <person name="Neilson J.A."/>
            <person name="Onodera N.T."/>
            <person name="Poole A.M."/>
            <person name="Pritham E.J."/>
            <person name="Richards T.A."/>
            <person name="Rocap G."/>
            <person name="Roy S.W."/>
            <person name="Sarai C."/>
            <person name="Schaack S."/>
            <person name="Shirato S."/>
            <person name="Slamovits C.H."/>
            <person name="Spencer D.F."/>
            <person name="Suzuki S."/>
            <person name="Worden A.Z."/>
            <person name="Zauner S."/>
            <person name="Barry K."/>
            <person name="Bell C."/>
            <person name="Bharti A.K."/>
            <person name="Crow J.A."/>
            <person name="Grimwood J."/>
            <person name="Kramer R."/>
            <person name="Lindquist E."/>
            <person name="Lucas S."/>
            <person name="Salamov A."/>
            <person name="McFadden G.I."/>
            <person name="Lane C.E."/>
            <person name="Keeling P.J."/>
            <person name="Gray M.W."/>
            <person name="Grigoriev I.V."/>
            <person name="Archibald J.M."/>
        </authorList>
    </citation>
    <scope>NUCLEOTIDE SEQUENCE</scope>
    <source>
        <strain evidence="5 7">CCMP2712</strain>
    </source>
</reference>
<feature type="transmembrane region" description="Helical" evidence="3">
    <location>
        <begin position="447"/>
        <end position="467"/>
    </location>
</feature>
<dbReference type="GeneID" id="17301178"/>
<proteinExistence type="inferred from homology"/>
<dbReference type="PROSITE" id="PS00141">
    <property type="entry name" value="ASP_PROTEASE"/>
    <property type="match status" value="1"/>
</dbReference>
<dbReference type="PROSITE" id="PS51767">
    <property type="entry name" value="PEPTIDASE_A1"/>
    <property type="match status" value="2"/>
</dbReference>
<dbReference type="OrthoDB" id="771136at2759"/>
<dbReference type="AlphaFoldDB" id="L1J794"/>
<evidence type="ECO:0000259" key="4">
    <source>
        <dbReference type="PROSITE" id="PS51767"/>
    </source>
</evidence>
<organism evidence="5">
    <name type="scientific">Guillardia theta (strain CCMP2712)</name>
    <name type="common">Cryptophyte</name>
    <dbReference type="NCBI Taxonomy" id="905079"/>
    <lineage>
        <taxon>Eukaryota</taxon>
        <taxon>Cryptophyceae</taxon>
        <taxon>Pyrenomonadales</taxon>
        <taxon>Geminigeraceae</taxon>
        <taxon>Guillardia</taxon>
    </lineage>
</organism>
<gene>
    <name evidence="5" type="ORF">GUITHDRAFT_163545</name>
</gene>
<evidence type="ECO:0000313" key="5">
    <source>
        <dbReference type="EMBL" id="EKX44408.1"/>
    </source>
</evidence>
<dbReference type="STRING" id="905079.L1J794"/>
<sequence length="495" mass="54497">MLFDEAYRPQDSRHFSIQASSTFVPETSKKFLLTYADGTVLKGFRGLDVVQLGNFHAQAPFGVITDCNSPDFNGVDGILGFGLPKDGSEGADLPRPVLFALTDPTAKDSNAGSLLRKFSFFSTDTAAELQLGGYDPASCSEVMLYTPSLSSSDFVVGVTSLSYGTPGGSDHIELLKFKSPTGGEYLPAILDSGTSCLVIPGDNVFGTLSNSPFDDFANNWKENTSFWITFGGRTFEIPYKSWFLSSTQETCVQPSPDGMVGILIGDVFFRQYIVEFDMQDNIRPIIGVAKLNAQYTPVKSNELDYFKLQQAPRAKLQLLKGEETMYPAEHSTRLEEVDQIPIANNMGTQYFMDLSIGTPKQPFTVIFDTGSAVFGVFSYKDKLPANIKAQLTAHPYVSMRIDPMNILMQRPGEVRDSKKQQVQGQAVSLAMAATEIRGGPEGRRHHALAVTMLLCMMSMLLAVVLAYRKAALQRRTRMVVELPVEYRGVSRDDEV</sequence>
<keyword evidence="3" id="KW-0812">Transmembrane</keyword>
<dbReference type="InterPro" id="IPR001461">
    <property type="entry name" value="Aspartic_peptidase_A1"/>
</dbReference>
<dbReference type="KEGG" id="gtt:GUITHDRAFT_163545"/>
<evidence type="ECO:0000313" key="7">
    <source>
        <dbReference type="Proteomes" id="UP000011087"/>
    </source>
</evidence>
<feature type="domain" description="Peptidase A1" evidence="4">
    <location>
        <begin position="350"/>
        <end position="495"/>
    </location>
</feature>
<dbReference type="GO" id="GO:0004190">
    <property type="term" value="F:aspartic-type endopeptidase activity"/>
    <property type="evidence" value="ECO:0007669"/>
    <property type="project" value="UniProtKB-KW"/>
</dbReference>
<keyword evidence="3" id="KW-1133">Transmembrane helix</keyword>
<evidence type="ECO:0000313" key="6">
    <source>
        <dbReference type="EnsemblProtists" id="EKX44408"/>
    </source>
</evidence>
<dbReference type="InterPro" id="IPR033121">
    <property type="entry name" value="PEPTIDASE_A1"/>
</dbReference>
<dbReference type="Gene3D" id="2.40.70.10">
    <property type="entry name" value="Acid Proteases"/>
    <property type="match status" value="3"/>
</dbReference>
<feature type="domain" description="Peptidase A1" evidence="4">
    <location>
        <begin position="1"/>
        <end position="289"/>
    </location>
</feature>
<dbReference type="EMBL" id="JH993004">
    <property type="protein sequence ID" value="EKX44408.1"/>
    <property type="molecule type" value="Genomic_DNA"/>
</dbReference>
<reference evidence="7" key="2">
    <citation type="submission" date="2012-11" db="EMBL/GenBank/DDBJ databases">
        <authorList>
            <person name="Kuo A."/>
            <person name="Curtis B.A."/>
            <person name="Tanifuji G."/>
            <person name="Burki F."/>
            <person name="Gruber A."/>
            <person name="Irimia M."/>
            <person name="Maruyama S."/>
            <person name="Arias M.C."/>
            <person name="Ball S.G."/>
            <person name="Gile G.H."/>
            <person name="Hirakawa Y."/>
            <person name="Hopkins J.F."/>
            <person name="Rensing S.A."/>
            <person name="Schmutz J."/>
            <person name="Symeonidi A."/>
            <person name="Elias M."/>
            <person name="Eveleigh R.J."/>
            <person name="Herman E.K."/>
            <person name="Klute M.J."/>
            <person name="Nakayama T."/>
            <person name="Obornik M."/>
            <person name="Reyes-Prieto A."/>
            <person name="Armbrust E.V."/>
            <person name="Aves S.J."/>
            <person name="Beiko R.G."/>
            <person name="Coutinho P."/>
            <person name="Dacks J.B."/>
            <person name="Durnford D.G."/>
            <person name="Fast N.M."/>
            <person name="Green B.R."/>
            <person name="Grisdale C."/>
            <person name="Hempe F."/>
            <person name="Henrissat B."/>
            <person name="Hoppner M.P."/>
            <person name="Ishida K.-I."/>
            <person name="Kim E."/>
            <person name="Koreny L."/>
            <person name="Kroth P.G."/>
            <person name="Liu Y."/>
            <person name="Malik S.-B."/>
            <person name="Maier U.G."/>
            <person name="McRose D."/>
            <person name="Mock T."/>
            <person name="Neilson J.A."/>
            <person name="Onodera N.T."/>
            <person name="Poole A.M."/>
            <person name="Pritham E.J."/>
            <person name="Richards T.A."/>
            <person name="Rocap G."/>
            <person name="Roy S.W."/>
            <person name="Sarai C."/>
            <person name="Schaack S."/>
            <person name="Shirato S."/>
            <person name="Slamovits C.H."/>
            <person name="Spencer D.F."/>
            <person name="Suzuki S."/>
            <person name="Worden A.Z."/>
            <person name="Zauner S."/>
            <person name="Barry K."/>
            <person name="Bell C."/>
            <person name="Bharti A.K."/>
            <person name="Crow J.A."/>
            <person name="Grimwood J."/>
            <person name="Kramer R."/>
            <person name="Lindquist E."/>
            <person name="Lucas S."/>
            <person name="Salamov A."/>
            <person name="McFadden G.I."/>
            <person name="Lane C.E."/>
            <person name="Keeling P.J."/>
            <person name="Gray M.W."/>
            <person name="Grigoriev I.V."/>
            <person name="Archibald J.M."/>
        </authorList>
    </citation>
    <scope>NUCLEOTIDE SEQUENCE</scope>
    <source>
        <strain evidence="7">CCMP2712</strain>
    </source>
</reference>
<accession>L1J794</accession>
<dbReference type="SUPFAM" id="SSF50630">
    <property type="entry name" value="Acid proteases"/>
    <property type="match status" value="2"/>
</dbReference>
<dbReference type="Proteomes" id="UP000011087">
    <property type="component" value="Unassembled WGS sequence"/>
</dbReference>
<dbReference type="PRINTS" id="PR00792">
    <property type="entry name" value="PEPSIN"/>
</dbReference>
<dbReference type="HOGENOM" id="CLU_474471_0_0_1"/>
<dbReference type="InterPro" id="IPR021109">
    <property type="entry name" value="Peptidase_aspartic_dom_sf"/>
</dbReference>